<proteinExistence type="predicted"/>
<dbReference type="Proteomes" id="UP001249291">
    <property type="component" value="Unassembled WGS sequence"/>
</dbReference>
<dbReference type="RefSeq" id="WP_309688240.1">
    <property type="nucleotide sequence ID" value="NZ_JAVIZQ010000001.1"/>
</dbReference>
<name>A0ABU1HNI0_9MICO</name>
<evidence type="ECO:0000313" key="1">
    <source>
        <dbReference type="EMBL" id="MDR6141401.1"/>
    </source>
</evidence>
<evidence type="ECO:0000313" key="2">
    <source>
        <dbReference type="Proteomes" id="UP001249291"/>
    </source>
</evidence>
<keyword evidence="2" id="KW-1185">Reference proteome</keyword>
<protein>
    <submittedName>
        <fullName evidence="1">Uncharacterized protein</fullName>
    </submittedName>
</protein>
<dbReference type="EMBL" id="JAVIZQ010000001">
    <property type="protein sequence ID" value="MDR6141401.1"/>
    <property type="molecule type" value="Genomic_DNA"/>
</dbReference>
<accession>A0ABU1HNI0</accession>
<gene>
    <name evidence="1" type="ORF">QE375_000955</name>
</gene>
<sequence length="264" mass="28930">MNWHLIRAFAERCNAFGTAVPEPIARGLHLVDVADAHAATPAGRVLDLTDDELRDRVTDISIRLHDRDGIGSNRGMAPGVRAVHEALRREVIRDTVPLLEAIIIELQPRFDEAIAPLVDAAQRFGISYDTTSDAVIDQDDGMIAAFRAAKKSWFAVQPIASFRILMSTAFGLEPTGGLSKDFSVLFAAGDNWGQGGKYYLEGKTQSHLDWFALVAGGLRLNGISDVHTKIQNRRARPIAQTVEPDAELLFPEDPFFGPLPSYPS</sequence>
<organism evidence="1 2">
    <name type="scientific">Microbacterium foliorum</name>
    <dbReference type="NCBI Taxonomy" id="104336"/>
    <lineage>
        <taxon>Bacteria</taxon>
        <taxon>Bacillati</taxon>
        <taxon>Actinomycetota</taxon>
        <taxon>Actinomycetes</taxon>
        <taxon>Micrococcales</taxon>
        <taxon>Microbacteriaceae</taxon>
        <taxon>Microbacterium</taxon>
    </lineage>
</organism>
<comment type="caution">
    <text evidence="1">The sequence shown here is derived from an EMBL/GenBank/DDBJ whole genome shotgun (WGS) entry which is preliminary data.</text>
</comment>
<reference evidence="1 2" key="1">
    <citation type="submission" date="2023-08" db="EMBL/GenBank/DDBJ databases">
        <title>Functional and genomic diversity of the sorghum phyllosphere microbiome.</title>
        <authorList>
            <person name="Shade A."/>
        </authorList>
    </citation>
    <scope>NUCLEOTIDE SEQUENCE [LARGE SCALE GENOMIC DNA]</scope>
    <source>
        <strain evidence="1 2">SORGH_AS_0445</strain>
    </source>
</reference>